<comment type="caution">
    <text evidence="1">The sequence shown here is derived from an EMBL/GenBank/DDBJ whole genome shotgun (WGS) entry which is preliminary data.</text>
</comment>
<accession>A0ACA9SY30</accession>
<gene>
    <name evidence="1" type="ORF">RPERSI_LOCUS36288</name>
</gene>
<protein>
    <submittedName>
        <fullName evidence="1">2602_t:CDS:1</fullName>
    </submittedName>
</protein>
<evidence type="ECO:0000313" key="1">
    <source>
        <dbReference type="EMBL" id="CAG8850843.1"/>
    </source>
</evidence>
<evidence type="ECO:0000313" key="2">
    <source>
        <dbReference type="Proteomes" id="UP000789920"/>
    </source>
</evidence>
<name>A0ACA9SY30_9GLOM</name>
<feature type="non-terminal residue" evidence="1">
    <location>
        <position position="58"/>
    </location>
</feature>
<dbReference type="Proteomes" id="UP000789920">
    <property type="component" value="Unassembled WGS sequence"/>
</dbReference>
<dbReference type="EMBL" id="CAJVQC010172921">
    <property type="protein sequence ID" value="CAG8850843.1"/>
    <property type="molecule type" value="Genomic_DNA"/>
</dbReference>
<reference evidence="1" key="1">
    <citation type="submission" date="2021-06" db="EMBL/GenBank/DDBJ databases">
        <authorList>
            <person name="Kallberg Y."/>
            <person name="Tangrot J."/>
            <person name="Rosling A."/>
        </authorList>
    </citation>
    <scope>NUCLEOTIDE SEQUENCE</scope>
    <source>
        <strain evidence="1">MA461A</strain>
    </source>
</reference>
<organism evidence="1 2">
    <name type="scientific">Racocetra persica</name>
    <dbReference type="NCBI Taxonomy" id="160502"/>
    <lineage>
        <taxon>Eukaryota</taxon>
        <taxon>Fungi</taxon>
        <taxon>Fungi incertae sedis</taxon>
        <taxon>Mucoromycota</taxon>
        <taxon>Glomeromycotina</taxon>
        <taxon>Glomeromycetes</taxon>
        <taxon>Diversisporales</taxon>
        <taxon>Gigasporaceae</taxon>
        <taxon>Racocetra</taxon>
    </lineage>
</organism>
<keyword evidence="2" id="KW-1185">Reference proteome</keyword>
<feature type="non-terminal residue" evidence="1">
    <location>
        <position position="1"/>
    </location>
</feature>
<sequence>EIREEVCVEVQDLGEDSEFDREEEDKEAVDYENERICEQLLTISLISSGTLTNAAKGT</sequence>
<proteinExistence type="predicted"/>